<keyword evidence="4 12" id="KW-0808">Transferase</keyword>
<keyword evidence="13" id="KW-1185">Reference proteome</keyword>
<dbReference type="GO" id="GO:0006633">
    <property type="term" value="P:fatty acid biosynthetic process"/>
    <property type="evidence" value="ECO:0007669"/>
    <property type="project" value="UniProtKB-KW"/>
</dbReference>
<organism evidence="12 13">
    <name type="scientific">Paucilactobacillus suebicus DSM 5007 = KCTC 3549</name>
    <dbReference type="NCBI Taxonomy" id="1423807"/>
    <lineage>
        <taxon>Bacteria</taxon>
        <taxon>Bacillati</taxon>
        <taxon>Bacillota</taxon>
        <taxon>Bacilli</taxon>
        <taxon>Lactobacillales</taxon>
        <taxon>Lactobacillaceae</taxon>
        <taxon>Paucilactobacillus</taxon>
    </lineage>
</organism>
<keyword evidence="7" id="KW-0067">ATP-binding</keyword>
<dbReference type="GO" id="GO:0005524">
    <property type="term" value="F:ATP binding"/>
    <property type="evidence" value="ECO:0007669"/>
    <property type="project" value="UniProtKB-KW"/>
</dbReference>
<dbReference type="AlphaFoldDB" id="A0A0R1VWR6"/>
<dbReference type="GO" id="GO:0003989">
    <property type="term" value="F:acetyl-CoA carboxylase activity"/>
    <property type="evidence" value="ECO:0007669"/>
    <property type="project" value="InterPro"/>
</dbReference>
<evidence type="ECO:0000256" key="1">
    <source>
        <dbReference type="ARBA" id="ARBA00004956"/>
    </source>
</evidence>
<comment type="caution">
    <text evidence="12">The sequence shown here is derived from an EMBL/GenBank/DDBJ whole genome shotgun (WGS) entry which is preliminary data.</text>
</comment>
<dbReference type="PROSITE" id="PS50989">
    <property type="entry name" value="COA_CT_CTER"/>
    <property type="match status" value="1"/>
</dbReference>
<dbReference type="PANTHER" id="PTHR42853">
    <property type="entry name" value="ACETYL-COENZYME A CARBOXYLASE CARBOXYL TRANSFERASE SUBUNIT ALPHA"/>
    <property type="match status" value="1"/>
</dbReference>
<comment type="catalytic activity">
    <reaction evidence="10">
        <text>N(6)-carboxybiotinyl-L-lysyl-[protein] + acetyl-CoA = N(6)-biotinyl-L-lysyl-[protein] + malonyl-CoA</text>
        <dbReference type="Rhea" id="RHEA:54728"/>
        <dbReference type="Rhea" id="RHEA-COMP:10505"/>
        <dbReference type="Rhea" id="RHEA-COMP:10506"/>
        <dbReference type="ChEBI" id="CHEBI:57288"/>
        <dbReference type="ChEBI" id="CHEBI:57384"/>
        <dbReference type="ChEBI" id="CHEBI:83144"/>
        <dbReference type="ChEBI" id="CHEBI:83145"/>
        <dbReference type="EC" id="2.1.3.15"/>
    </reaction>
</comment>
<dbReference type="SUPFAM" id="SSF52096">
    <property type="entry name" value="ClpP/crotonase"/>
    <property type="match status" value="1"/>
</dbReference>
<dbReference type="PANTHER" id="PTHR42853:SF3">
    <property type="entry name" value="ACETYL-COENZYME A CARBOXYLASE CARBOXYL TRANSFERASE SUBUNIT ALPHA, CHLOROPLASTIC"/>
    <property type="match status" value="1"/>
</dbReference>
<dbReference type="NCBIfam" id="NF041504">
    <property type="entry name" value="AccA_sub"/>
    <property type="match status" value="1"/>
</dbReference>
<dbReference type="GO" id="GO:0009317">
    <property type="term" value="C:acetyl-CoA carboxylase complex"/>
    <property type="evidence" value="ECO:0007669"/>
    <property type="project" value="InterPro"/>
</dbReference>
<keyword evidence="3" id="KW-0444">Lipid biosynthesis</keyword>
<dbReference type="eggNOG" id="COG0825">
    <property type="taxonomic scope" value="Bacteria"/>
</dbReference>
<dbReference type="PRINTS" id="PR01069">
    <property type="entry name" value="ACCCTRFRASEA"/>
</dbReference>
<dbReference type="InterPro" id="IPR001095">
    <property type="entry name" value="Acetyl_CoA_COase_a_su"/>
</dbReference>
<proteinExistence type="predicted"/>
<dbReference type="PATRIC" id="fig|1423807.3.peg.1553"/>
<feature type="domain" description="CoA carboxyltransferase C-terminal" evidence="11">
    <location>
        <begin position="1"/>
        <end position="243"/>
    </location>
</feature>
<keyword evidence="6" id="KW-0276">Fatty acid metabolism</keyword>
<dbReference type="UniPathway" id="UPA00655">
    <property type="reaction ID" value="UER00711"/>
</dbReference>
<dbReference type="GO" id="GO:0016743">
    <property type="term" value="F:carboxyl- or carbamoyltransferase activity"/>
    <property type="evidence" value="ECO:0007669"/>
    <property type="project" value="InterPro"/>
</dbReference>
<keyword evidence="9" id="KW-0275">Fatty acid biosynthesis</keyword>
<dbReference type="Pfam" id="PF03255">
    <property type="entry name" value="ACCA"/>
    <property type="match status" value="1"/>
</dbReference>
<evidence type="ECO:0000256" key="6">
    <source>
        <dbReference type="ARBA" id="ARBA00022832"/>
    </source>
</evidence>
<keyword evidence="5" id="KW-0547">Nucleotide-binding</keyword>
<reference evidence="12 13" key="1">
    <citation type="journal article" date="2015" name="Genome Announc.">
        <title>Expanding the biotechnology potential of lactobacilli through comparative genomics of 213 strains and associated genera.</title>
        <authorList>
            <person name="Sun Z."/>
            <person name="Harris H.M."/>
            <person name="McCann A."/>
            <person name="Guo C."/>
            <person name="Argimon S."/>
            <person name="Zhang W."/>
            <person name="Yang X."/>
            <person name="Jeffery I.B."/>
            <person name="Cooney J.C."/>
            <person name="Kagawa T.F."/>
            <person name="Liu W."/>
            <person name="Song Y."/>
            <person name="Salvetti E."/>
            <person name="Wrobel A."/>
            <person name="Rasinkangas P."/>
            <person name="Parkhill J."/>
            <person name="Rea M.C."/>
            <person name="O'Sullivan O."/>
            <person name="Ritari J."/>
            <person name="Douillard F.P."/>
            <person name="Paul Ross R."/>
            <person name="Yang R."/>
            <person name="Briner A.E."/>
            <person name="Felis G.E."/>
            <person name="de Vos W.M."/>
            <person name="Barrangou R."/>
            <person name="Klaenhammer T.R."/>
            <person name="Caufield P.W."/>
            <person name="Cui Y."/>
            <person name="Zhang H."/>
            <person name="O'Toole P.W."/>
        </authorList>
    </citation>
    <scope>NUCLEOTIDE SEQUENCE [LARGE SCALE GENOMIC DNA]</scope>
    <source>
        <strain evidence="12 13">DSM 5007</strain>
    </source>
</reference>
<keyword evidence="8" id="KW-0443">Lipid metabolism</keyword>
<dbReference type="STRING" id="1423807.FD16_GL001516"/>
<dbReference type="Proteomes" id="UP000051820">
    <property type="component" value="Unassembled WGS sequence"/>
</dbReference>
<evidence type="ECO:0000259" key="11">
    <source>
        <dbReference type="PROSITE" id="PS50989"/>
    </source>
</evidence>
<gene>
    <name evidence="12" type="ORF">FD16_GL001516</name>
</gene>
<dbReference type="RefSeq" id="WP_010622547.1">
    <property type="nucleotide sequence ID" value="NZ_AZGF01000033.1"/>
</dbReference>
<protein>
    <recommendedName>
        <fullName evidence="2">acetyl-CoA carboxytransferase</fullName>
        <ecNumber evidence="2">2.1.3.15</ecNumber>
    </recommendedName>
</protein>
<evidence type="ECO:0000313" key="13">
    <source>
        <dbReference type="Proteomes" id="UP000051820"/>
    </source>
</evidence>
<evidence type="ECO:0000256" key="4">
    <source>
        <dbReference type="ARBA" id="ARBA00022679"/>
    </source>
</evidence>
<dbReference type="EMBL" id="AZGF01000033">
    <property type="protein sequence ID" value="KRM09922.1"/>
    <property type="molecule type" value="Genomic_DNA"/>
</dbReference>
<dbReference type="EC" id="2.1.3.15" evidence="2"/>
<evidence type="ECO:0000256" key="9">
    <source>
        <dbReference type="ARBA" id="ARBA00023160"/>
    </source>
</evidence>
<dbReference type="OrthoDB" id="9808023at2"/>
<evidence type="ECO:0000256" key="7">
    <source>
        <dbReference type="ARBA" id="ARBA00022840"/>
    </source>
</evidence>
<dbReference type="GO" id="GO:2001295">
    <property type="term" value="P:malonyl-CoA biosynthetic process"/>
    <property type="evidence" value="ECO:0007669"/>
    <property type="project" value="UniProtKB-UniPathway"/>
</dbReference>
<evidence type="ECO:0000256" key="8">
    <source>
        <dbReference type="ARBA" id="ARBA00023098"/>
    </source>
</evidence>
<sequence>MIRTAYDAVNAARSSEKISTRRLINGLFTNFFELHGDRHAADDAAIVAGIAELNGVPVTVIGIQKGSTMDEKMATHFGCPEPEGYRKALRLMKQAEKFHRPVITLVNTPGAFPDVHAEHHGQGESIAQCLLVGTQLRVPYLSLIVGEGGSGGALALACGDQTWMFEDSIYSVLSPEGYASILWKDAHRVEEAAEEMRLTPEDLLEDGIIDRIVPEVKDDKSMGQLRQQMISEIDTLRQTPIEELMAQRHERWRNF</sequence>
<evidence type="ECO:0000256" key="5">
    <source>
        <dbReference type="ARBA" id="ARBA00022741"/>
    </source>
</evidence>
<accession>A0A0R1VWR6</accession>
<dbReference type="InterPro" id="IPR029045">
    <property type="entry name" value="ClpP/crotonase-like_dom_sf"/>
</dbReference>
<name>A0A0R1VWR6_9LACO</name>
<evidence type="ECO:0000256" key="3">
    <source>
        <dbReference type="ARBA" id="ARBA00022516"/>
    </source>
</evidence>
<comment type="pathway">
    <text evidence="1">Lipid metabolism; malonyl-CoA biosynthesis; malonyl-CoA from acetyl-CoA: step 1/1.</text>
</comment>
<evidence type="ECO:0000256" key="2">
    <source>
        <dbReference type="ARBA" id="ARBA00011883"/>
    </source>
</evidence>
<dbReference type="InterPro" id="IPR011763">
    <property type="entry name" value="COA_CT_C"/>
</dbReference>
<evidence type="ECO:0000256" key="10">
    <source>
        <dbReference type="ARBA" id="ARBA00049152"/>
    </source>
</evidence>
<dbReference type="Gene3D" id="3.90.226.10">
    <property type="entry name" value="2-enoyl-CoA Hydratase, Chain A, domain 1"/>
    <property type="match status" value="1"/>
</dbReference>
<evidence type="ECO:0000313" key="12">
    <source>
        <dbReference type="EMBL" id="KRM09922.1"/>
    </source>
</evidence>